<evidence type="ECO:0000313" key="4">
    <source>
        <dbReference type="EMBL" id="KGO76983.1"/>
    </source>
</evidence>
<dbReference type="AlphaFoldDB" id="A0A0A2LCM8"/>
<evidence type="ECO:0000313" key="5">
    <source>
        <dbReference type="Proteomes" id="UP000030104"/>
    </source>
</evidence>
<dbReference type="GO" id="GO:0006351">
    <property type="term" value="P:DNA-templated transcription"/>
    <property type="evidence" value="ECO:0007669"/>
    <property type="project" value="InterPro"/>
</dbReference>
<dbReference type="GO" id="GO:0008270">
    <property type="term" value="F:zinc ion binding"/>
    <property type="evidence" value="ECO:0007669"/>
    <property type="project" value="InterPro"/>
</dbReference>
<comment type="caution">
    <text evidence="4">The sequence shown here is derived from an EMBL/GenBank/DDBJ whole genome shotgun (WGS) entry which is preliminary data.</text>
</comment>
<proteinExistence type="predicted"/>
<feature type="domain" description="Xylanolytic transcriptional activator regulatory" evidence="3">
    <location>
        <begin position="251"/>
        <end position="325"/>
    </location>
</feature>
<dbReference type="SMART" id="SM00906">
    <property type="entry name" value="Fungal_trans"/>
    <property type="match status" value="1"/>
</dbReference>
<feature type="compositionally biased region" description="Polar residues" evidence="2">
    <location>
        <begin position="545"/>
        <end position="573"/>
    </location>
</feature>
<organism evidence="4 5">
    <name type="scientific">Penicillium italicum</name>
    <name type="common">Blue mold</name>
    <dbReference type="NCBI Taxonomy" id="40296"/>
    <lineage>
        <taxon>Eukaryota</taxon>
        <taxon>Fungi</taxon>
        <taxon>Dikarya</taxon>
        <taxon>Ascomycota</taxon>
        <taxon>Pezizomycotina</taxon>
        <taxon>Eurotiomycetes</taxon>
        <taxon>Eurotiomycetidae</taxon>
        <taxon>Eurotiales</taxon>
        <taxon>Aspergillaceae</taxon>
        <taxon>Penicillium</taxon>
    </lineage>
</organism>
<dbReference type="GO" id="GO:0003677">
    <property type="term" value="F:DNA binding"/>
    <property type="evidence" value="ECO:0007669"/>
    <property type="project" value="InterPro"/>
</dbReference>
<feature type="region of interest" description="Disordered" evidence="2">
    <location>
        <begin position="545"/>
        <end position="591"/>
    </location>
</feature>
<evidence type="ECO:0000256" key="2">
    <source>
        <dbReference type="SAM" id="MobiDB-lite"/>
    </source>
</evidence>
<dbReference type="Pfam" id="PF04082">
    <property type="entry name" value="Fungal_trans"/>
    <property type="match status" value="1"/>
</dbReference>
<sequence length="712" mass="79255">MMASASPASVRFEENESGWPYSSRPTKRHKRTSGVDNSGPSPREIGFMRESQNDGSASFLGSSSGIHFIRHVYNAFARRSADLDQTRARDRTSVPGEDDRLQRNSGSIQSSDELWAREELNYAPNISLAFDDLVKWTRSYFENWHPIFPCLHAPTVLKSIETVSKKGVESVNRLELMILRSIVSISLGDDRQKTSSSSKLNPVPSVLVFRSIQHVMQDVQSLLEEPTSLPLLQAVFTAQLALASLLRLNAASRVGGVITRTAFHLGLHRCPRRFSCFSSEEADIRCRLFWSIYSLERYLSQALGIPLSIRDDDIDVCYPGAERHSSTIKLPEDRRLRLLSHLAKFARIRGLIVELRNKSILHSHASQVEAAHVTGELAQWWNEVYDDVNPIDEPDESGMDQEPILQPYHRLLLMVLRHEAIISLNRPLLASEKPSADYKNALQTCIGSSRSIIAALRKHLSSEPKSPLSWPCFTWSTWMACLILMYAAWEEEFSTPTALKYARTGIFILENLSLRGSSWPETCIEAIKGMESAFETQTSSGQQAKATATFNSAGRSTQPQARATPSTDKQISRMQPIPDRNNEIGDTGLTPIRPQAYAPNEYQGRPVSTEIHQFQPSIRSPAQGLGPAENYDSAVFSPSDNIGTFAEGLDPAESYFSGQSSAGLIFGNMADGNPAFIPSFAGQDSLPFLSSMLMNDLWSVADGPWMIHNNFL</sequence>
<reference evidence="4 5" key="1">
    <citation type="journal article" date="2015" name="Mol. Plant Microbe Interact.">
        <title>Genome, transcriptome, and functional analyses of Penicillium expansum provide new insights into secondary metabolism and pathogenicity.</title>
        <authorList>
            <person name="Ballester A.R."/>
            <person name="Marcet-Houben M."/>
            <person name="Levin E."/>
            <person name="Sela N."/>
            <person name="Selma-Lazaro C."/>
            <person name="Carmona L."/>
            <person name="Wisniewski M."/>
            <person name="Droby S."/>
            <person name="Gonzalez-Candelas L."/>
            <person name="Gabaldon T."/>
        </authorList>
    </citation>
    <scope>NUCLEOTIDE SEQUENCE [LARGE SCALE GENOMIC DNA]</scope>
    <source>
        <strain evidence="4 5">PHI-1</strain>
    </source>
</reference>
<dbReference type="PANTHER" id="PTHR46910:SF9">
    <property type="entry name" value="MISCELLANEOUS ZN(II)2CYS6 TRANSCRIPTION FACTOR (EUROFUNG)"/>
    <property type="match status" value="1"/>
</dbReference>
<dbReference type="Proteomes" id="UP000030104">
    <property type="component" value="Unassembled WGS sequence"/>
</dbReference>
<dbReference type="PhylomeDB" id="A0A0A2LCM8"/>
<protein>
    <submittedName>
        <fullName evidence="4">Transcription factor, fungi</fullName>
    </submittedName>
</protein>
<feature type="compositionally biased region" description="Basic and acidic residues" evidence="2">
    <location>
        <begin position="84"/>
        <end position="102"/>
    </location>
</feature>
<name>A0A0A2LCM8_PENIT</name>
<dbReference type="OrthoDB" id="3266505at2759"/>
<dbReference type="PANTHER" id="PTHR46910">
    <property type="entry name" value="TRANSCRIPTION FACTOR PDR1"/>
    <property type="match status" value="1"/>
</dbReference>
<dbReference type="GO" id="GO:0003700">
    <property type="term" value="F:DNA-binding transcription factor activity"/>
    <property type="evidence" value="ECO:0007669"/>
    <property type="project" value="InterPro"/>
</dbReference>
<accession>A0A0A2LCM8</accession>
<feature type="region of interest" description="Disordered" evidence="2">
    <location>
        <begin position="84"/>
        <end position="106"/>
    </location>
</feature>
<dbReference type="HOGENOM" id="CLU_017443_2_0_1"/>
<dbReference type="EMBL" id="JQGA01000226">
    <property type="protein sequence ID" value="KGO76983.1"/>
    <property type="molecule type" value="Genomic_DNA"/>
</dbReference>
<keyword evidence="1" id="KW-0539">Nucleus</keyword>
<feature type="region of interest" description="Disordered" evidence="2">
    <location>
        <begin position="1"/>
        <end position="49"/>
    </location>
</feature>
<dbReference type="STRING" id="40296.A0A0A2LCM8"/>
<evidence type="ECO:0000256" key="1">
    <source>
        <dbReference type="ARBA" id="ARBA00023242"/>
    </source>
</evidence>
<keyword evidence="5" id="KW-1185">Reference proteome</keyword>
<dbReference type="InterPro" id="IPR050987">
    <property type="entry name" value="AtrR-like"/>
</dbReference>
<dbReference type="InterPro" id="IPR007219">
    <property type="entry name" value="XnlR_reg_dom"/>
</dbReference>
<gene>
    <name evidence="4" type="ORF">PITC_004040</name>
</gene>
<dbReference type="OMA" id="MACLILM"/>
<evidence type="ECO:0000259" key="3">
    <source>
        <dbReference type="SMART" id="SM00906"/>
    </source>
</evidence>
<dbReference type="CDD" id="cd12148">
    <property type="entry name" value="fungal_TF_MHR"/>
    <property type="match status" value="1"/>
</dbReference>